<evidence type="ECO:0000313" key="10">
    <source>
        <dbReference type="EMBL" id="CAF1091626.1"/>
    </source>
</evidence>
<evidence type="ECO:0000256" key="3">
    <source>
        <dbReference type="ARBA" id="ARBA00022989"/>
    </source>
</evidence>
<dbReference type="PANTHER" id="PTHR24243:SF230">
    <property type="entry name" value="G-PROTEIN COUPLED RECEPTORS FAMILY 1 PROFILE DOMAIN-CONTAINING PROTEIN"/>
    <property type="match status" value="1"/>
</dbReference>
<dbReference type="InterPro" id="IPR017452">
    <property type="entry name" value="GPCR_Rhodpsn_7TM"/>
</dbReference>
<dbReference type="GO" id="GO:0005886">
    <property type="term" value="C:plasma membrane"/>
    <property type="evidence" value="ECO:0007669"/>
    <property type="project" value="TreeGrafter"/>
</dbReference>
<keyword evidence="7" id="KW-0807">Transducer</keyword>
<name>A0A814XZQ5_ADIRI</name>
<accession>A0A814XZQ5</accession>
<evidence type="ECO:0000256" key="5">
    <source>
        <dbReference type="ARBA" id="ARBA00023136"/>
    </source>
</evidence>
<keyword evidence="6" id="KW-0675">Receptor</keyword>
<gene>
    <name evidence="10" type="ORF">EDS130_LOCUS19508</name>
    <name evidence="11" type="ORF">XAT740_LOCUS24776</name>
</gene>
<feature type="transmembrane region" description="Helical" evidence="8">
    <location>
        <begin position="150"/>
        <end position="176"/>
    </location>
</feature>
<feature type="domain" description="G-protein coupled receptors family 1 profile" evidence="9">
    <location>
        <begin position="1"/>
        <end position="213"/>
    </location>
</feature>
<reference evidence="11" key="1">
    <citation type="submission" date="2021-02" db="EMBL/GenBank/DDBJ databases">
        <authorList>
            <person name="Nowell W R."/>
        </authorList>
    </citation>
    <scope>NUCLEOTIDE SEQUENCE</scope>
</reference>
<dbReference type="PANTHER" id="PTHR24243">
    <property type="entry name" value="G-PROTEIN COUPLED RECEPTOR"/>
    <property type="match status" value="1"/>
</dbReference>
<dbReference type="EMBL" id="CAJNOR010001935">
    <property type="protein sequence ID" value="CAF1222334.1"/>
    <property type="molecule type" value="Genomic_DNA"/>
</dbReference>
<dbReference type="AlphaFoldDB" id="A0A814XZQ5"/>
<comment type="caution">
    <text evidence="11">The sequence shown here is derived from an EMBL/GenBank/DDBJ whole genome shotgun (WGS) entry which is preliminary data.</text>
</comment>
<keyword evidence="12" id="KW-1185">Reference proteome</keyword>
<dbReference type="InterPro" id="IPR000276">
    <property type="entry name" value="GPCR_Rhodpsn"/>
</dbReference>
<evidence type="ECO:0000256" key="2">
    <source>
        <dbReference type="ARBA" id="ARBA00022692"/>
    </source>
</evidence>
<evidence type="ECO:0000313" key="11">
    <source>
        <dbReference type="EMBL" id="CAF1222334.1"/>
    </source>
</evidence>
<feature type="transmembrane region" description="Helical" evidence="8">
    <location>
        <begin position="106"/>
        <end position="129"/>
    </location>
</feature>
<feature type="transmembrane region" description="Helical" evidence="8">
    <location>
        <begin position="61"/>
        <end position="86"/>
    </location>
</feature>
<dbReference type="OrthoDB" id="9983318at2759"/>
<organism evidence="11 12">
    <name type="scientific">Adineta ricciae</name>
    <name type="common">Rotifer</name>
    <dbReference type="NCBI Taxonomy" id="249248"/>
    <lineage>
        <taxon>Eukaryota</taxon>
        <taxon>Metazoa</taxon>
        <taxon>Spiralia</taxon>
        <taxon>Gnathifera</taxon>
        <taxon>Rotifera</taxon>
        <taxon>Eurotatoria</taxon>
        <taxon>Bdelloidea</taxon>
        <taxon>Adinetida</taxon>
        <taxon>Adinetidae</taxon>
        <taxon>Adineta</taxon>
    </lineage>
</organism>
<dbReference type="EMBL" id="CAJNOJ010000094">
    <property type="protein sequence ID" value="CAF1091626.1"/>
    <property type="molecule type" value="Genomic_DNA"/>
</dbReference>
<comment type="subcellular location">
    <subcellularLocation>
        <location evidence="1">Membrane</location>
        <topology evidence="1">Multi-pass membrane protein</topology>
    </subcellularLocation>
</comment>
<evidence type="ECO:0000256" key="8">
    <source>
        <dbReference type="SAM" id="Phobius"/>
    </source>
</evidence>
<dbReference type="PROSITE" id="PS50262">
    <property type="entry name" value="G_PROTEIN_RECEP_F1_2"/>
    <property type="match status" value="1"/>
</dbReference>
<evidence type="ECO:0000256" key="4">
    <source>
        <dbReference type="ARBA" id="ARBA00023040"/>
    </source>
</evidence>
<evidence type="ECO:0000256" key="1">
    <source>
        <dbReference type="ARBA" id="ARBA00004141"/>
    </source>
</evidence>
<dbReference type="Proteomes" id="UP000663852">
    <property type="component" value="Unassembled WGS sequence"/>
</dbReference>
<keyword evidence="2 8" id="KW-0812">Transmembrane</keyword>
<dbReference type="SUPFAM" id="SSF81321">
    <property type="entry name" value="Family A G protein-coupled receptor-like"/>
    <property type="match status" value="1"/>
</dbReference>
<evidence type="ECO:0000313" key="12">
    <source>
        <dbReference type="Proteomes" id="UP000663828"/>
    </source>
</evidence>
<proteinExistence type="predicted"/>
<dbReference type="Pfam" id="PF00001">
    <property type="entry name" value="7tm_1"/>
    <property type="match status" value="1"/>
</dbReference>
<dbReference type="Gene3D" id="1.20.1070.10">
    <property type="entry name" value="Rhodopsin 7-helix transmembrane proteins"/>
    <property type="match status" value="1"/>
</dbReference>
<evidence type="ECO:0000256" key="7">
    <source>
        <dbReference type="ARBA" id="ARBA00023224"/>
    </source>
</evidence>
<evidence type="ECO:0000256" key="6">
    <source>
        <dbReference type="ARBA" id="ARBA00023170"/>
    </source>
</evidence>
<keyword evidence="5 8" id="KW-0472">Membrane</keyword>
<protein>
    <recommendedName>
        <fullName evidence="9">G-protein coupled receptors family 1 profile domain-containing protein</fullName>
    </recommendedName>
</protein>
<feature type="transmembrane region" description="Helical" evidence="8">
    <location>
        <begin position="196"/>
        <end position="216"/>
    </location>
</feature>
<dbReference type="Proteomes" id="UP000663828">
    <property type="component" value="Unassembled WGS sequence"/>
</dbReference>
<evidence type="ECO:0000259" key="9">
    <source>
        <dbReference type="PROSITE" id="PS50262"/>
    </source>
</evidence>
<keyword evidence="3 8" id="KW-1133">Transmembrane helix</keyword>
<sequence>MWNRIGNIDPVNLSEVWCKIRSWLINVFCLTSLGTVCSAACDQYLSTNHRYSLRQRSTLVLAYQLVFIVVFFATIHSIPLLVYSSIDPMAGCQISNRILIRYYTVFYYPFVTTSFPIIVVSWSSFLAYRNVRRLVRRHIPVIRRRLDRQLTAMILTRSMCLIALGLPYIIFSLYALNSTIRKDDELRLAISQLFQVVTLSLFYTNYSINFYVFLLISAQFRRQVKYYFFKRWFRSITQVPHRSRNKIAPQAIAIIDLD</sequence>
<dbReference type="GO" id="GO:0004930">
    <property type="term" value="F:G protein-coupled receptor activity"/>
    <property type="evidence" value="ECO:0007669"/>
    <property type="project" value="UniProtKB-KW"/>
</dbReference>
<keyword evidence="4" id="KW-0297">G-protein coupled receptor</keyword>